<dbReference type="SUPFAM" id="SSF52058">
    <property type="entry name" value="L domain-like"/>
    <property type="match status" value="1"/>
</dbReference>
<evidence type="ECO:0000313" key="2">
    <source>
        <dbReference type="EMBL" id="MBC8533529.1"/>
    </source>
</evidence>
<reference evidence="2" key="1">
    <citation type="submission" date="2020-08" db="EMBL/GenBank/DDBJ databases">
        <title>Genome public.</title>
        <authorList>
            <person name="Liu C."/>
            <person name="Sun Q."/>
        </authorList>
    </citation>
    <scope>NUCLEOTIDE SEQUENCE</scope>
    <source>
        <strain evidence="2">NSJ-40</strain>
    </source>
</reference>
<dbReference type="Pfam" id="PF13306">
    <property type="entry name" value="LRR_5"/>
    <property type="match status" value="2"/>
</dbReference>
<evidence type="ECO:0000256" key="1">
    <source>
        <dbReference type="SAM" id="SignalP"/>
    </source>
</evidence>
<dbReference type="PANTHER" id="PTHR45661">
    <property type="entry name" value="SURFACE ANTIGEN"/>
    <property type="match status" value="1"/>
</dbReference>
<dbReference type="EMBL" id="JACRSN010000007">
    <property type="protein sequence ID" value="MBC8533529.1"/>
    <property type="molecule type" value="Genomic_DNA"/>
</dbReference>
<dbReference type="Proteomes" id="UP000651482">
    <property type="component" value="Unassembled WGS sequence"/>
</dbReference>
<name>A0A926D8Z3_9FIRM</name>
<organism evidence="2 3">
    <name type="scientific">Yeguia hominis</name>
    <dbReference type="NCBI Taxonomy" id="2763662"/>
    <lineage>
        <taxon>Bacteria</taxon>
        <taxon>Bacillati</taxon>
        <taxon>Bacillota</taxon>
        <taxon>Clostridia</taxon>
        <taxon>Eubacteriales</taxon>
        <taxon>Yeguiaceae</taxon>
        <taxon>Yeguia</taxon>
    </lineage>
</organism>
<sequence length="279" mass="30649">MKQGYRLICMALGLFLLLAGTGCSAAPEAVEAGGILWFCQPASGGTLCVEPAYDSLGDTGRIFRSDLSGKVIVPEEIDGKPVTELADRAFFESEETTEIVLGEEIRTIGKECFYGCTALRTAELPASVRELGENAFSKSGIERLSFPESLRTIGREDSLPFYGCQSLKEILVDPENLYYFSEGGVLFSKKKKTLLCYPAAKQGSSYVIPDTVEKLAPGSFWMCTNLETLTIPASVRKMECRFADCHALKMLMVPEDRLEDDQEHPALEGFTGKLEGYTR</sequence>
<protein>
    <submittedName>
        <fullName evidence="2">Leucine-rich repeat protein</fullName>
    </submittedName>
</protein>
<dbReference type="RefSeq" id="WP_249318977.1">
    <property type="nucleotide sequence ID" value="NZ_JACRSN010000007.1"/>
</dbReference>
<feature type="signal peptide" evidence="1">
    <location>
        <begin position="1"/>
        <end position="25"/>
    </location>
</feature>
<dbReference type="InterPro" id="IPR032675">
    <property type="entry name" value="LRR_dom_sf"/>
</dbReference>
<feature type="chain" id="PRO_5037242070" evidence="1">
    <location>
        <begin position="26"/>
        <end position="279"/>
    </location>
</feature>
<dbReference type="InterPro" id="IPR053139">
    <property type="entry name" value="Surface_bspA-like"/>
</dbReference>
<dbReference type="InterPro" id="IPR026906">
    <property type="entry name" value="LRR_5"/>
</dbReference>
<proteinExistence type="predicted"/>
<dbReference type="PROSITE" id="PS51257">
    <property type="entry name" value="PROKAR_LIPOPROTEIN"/>
    <property type="match status" value="1"/>
</dbReference>
<gene>
    <name evidence="2" type="ORF">IAG03_05825</name>
</gene>
<accession>A0A926D8Z3</accession>
<dbReference type="AlphaFoldDB" id="A0A926D8Z3"/>
<dbReference type="Gene3D" id="3.80.10.10">
    <property type="entry name" value="Ribonuclease Inhibitor"/>
    <property type="match status" value="1"/>
</dbReference>
<dbReference type="PANTHER" id="PTHR45661:SF3">
    <property type="entry name" value="IG-LIKE DOMAIN-CONTAINING PROTEIN"/>
    <property type="match status" value="1"/>
</dbReference>
<comment type="caution">
    <text evidence="2">The sequence shown here is derived from an EMBL/GenBank/DDBJ whole genome shotgun (WGS) entry which is preliminary data.</text>
</comment>
<keyword evidence="3" id="KW-1185">Reference proteome</keyword>
<keyword evidence="1" id="KW-0732">Signal</keyword>
<evidence type="ECO:0000313" key="3">
    <source>
        <dbReference type="Proteomes" id="UP000651482"/>
    </source>
</evidence>